<evidence type="ECO:0000313" key="3">
    <source>
        <dbReference type="EMBL" id="CAB4299545.1"/>
    </source>
</evidence>
<gene>
    <name evidence="2" type="ORF">CURHAP_LOCUS14437</name>
    <name evidence="3" type="ORF">ORAREDHAP_LOCUS14009</name>
</gene>
<organism evidence="2 4">
    <name type="scientific">Prunus armeniaca</name>
    <name type="common">Apricot</name>
    <name type="synonym">Armeniaca vulgaris</name>
    <dbReference type="NCBI Taxonomy" id="36596"/>
    <lineage>
        <taxon>Eukaryota</taxon>
        <taxon>Viridiplantae</taxon>
        <taxon>Streptophyta</taxon>
        <taxon>Embryophyta</taxon>
        <taxon>Tracheophyta</taxon>
        <taxon>Spermatophyta</taxon>
        <taxon>Magnoliopsida</taxon>
        <taxon>eudicotyledons</taxon>
        <taxon>Gunneridae</taxon>
        <taxon>Pentapetalae</taxon>
        <taxon>rosids</taxon>
        <taxon>fabids</taxon>
        <taxon>Rosales</taxon>
        <taxon>Rosaceae</taxon>
        <taxon>Amygdaloideae</taxon>
        <taxon>Amygdaleae</taxon>
        <taxon>Prunus</taxon>
    </lineage>
</organism>
<keyword evidence="1" id="KW-0472">Membrane</keyword>
<evidence type="ECO:0000313" key="5">
    <source>
        <dbReference type="Proteomes" id="UP000507245"/>
    </source>
</evidence>
<proteinExistence type="predicted"/>
<keyword evidence="1" id="KW-0812">Transmembrane</keyword>
<evidence type="ECO:0000313" key="2">
    <source>
        <dbReference type="EMBL" id="CAB4269175.1"/>
    </source>
</evidence>
<sequence length="50" mass="5550">MWIESTVAPIEGAVAFLTLLGVLYCIWKKRRASSTCTNLVDHAIIEVITD</sequence>
<keyword evidence="1" id="KW-1133">Transmembrane helix</keyword>
<reference evidence="2 4" key="2">
    <citation type="submission" date="2020-05" db="EMBL/GenBank/DDBJ databases">
        <authorList>
            <person name="Campoy J."/>
            <person name="Schneeberger K."/>
            <person name="Spophaly S."/>
        </authorList>
    </citation>
    <scope>NUCLEOTIDE SEQUENCE [LARGE SCALE GENOMIC DNA]</scope>
    <source>
        <strain evidence="2">PruArmRojPasFocal</strain>
    </source>
</reference>
<dbReference type="AlphaFoldDB" id="A0A6J5U1Z0"/>
<evidence type="ECO:0000313" key="4">
    <source>
        <dbReference type="Proteomes" id="UP000507222"/>
    </source>
</evidence>
<evidence type="ECO:0000256" key="1">
    <source>
        <dbReference type="SAM" id="Phobius"/>
    </source>
</evidence>
<keyword evidence="5" id="KW-1185">Reference proteome</keyword>
<name>A0A6J5U1Z0_PRUAR</name>
<accession>A0A6J5U1Z0</accession>
<dbReference type="Proteomes" id="UP000507245">
    <property type="component" value="Unassembled WGS sequence"/>
</dbReference>
<dbReference type="EMBL" id="CAEKKB010000002">
    <property type="protein sequence ID" value="CAB4299545.1"/>
    <property type="molecule type" value="Genomic_DNA"/>
</dbReference>
<protein>
    <submittedName>
        <fullName evidence="2">Uncharacterized protein</fullName>
    </submittedName>
</protein>
<feature type="transmembrane region" description="Helical" evidence="1">
    <location>
        <begin position="6"/>
        <end position="27"/>
    </location>
</feature>
<dbReference type="Proteomes" id="UP000507222">
    <property type="component" value="Unassembled WGS sequence"/>
</dbReference>
<reference evidence="5" key="1">
    <citation type="journal article" date="2020" name="Genome Biol.">
        <title>Gamete binning: chromosome-level and haplotype-resolved genome assembly enabled by high-throughput single-cell sequencing of gamete genomes.</title>
        <authorList>
            <person name="Campoy J.A."/>
            <person name="Sun H."/>
            <person name="Goel M."/>
            <person name="Jiao W.-B."/>
            <person name="Folz-Donahue K."/>
            <person name="Wang N."/>
            <person name="Rubio M."/>
            <person name="Liu C."/>
            <person name="Kukat C."/>
            <person name="Ruiz D."/>
            <person name="Huettel B."/>
            <person name="Schneeberger K."/>
        </authorList>
    </citation>
    <scope>NUCLEOTIDE SEQUENCE [LARGE SCALE GENOMIC DNA]</scope>
    <source>
        <strain evidence="5">cv. Rojo Pasion</strain>
    </source>
</reference>
<dbReference type="EMBL" id="CAEKDK010000002">
    <property type="protein sequence ID" value="CAB4269175.1"/>
    <property type="molecule type" value="Genomic_DNA"/>
</dbReference>